<protein>
    <submittedName>
        <fullName evidence="1">Uncharacterized protein</fullName>
    </submittedName>
</protein>
<organism evidence="1 2">
    <name type="scientific">Microtetraspora malaysiensis</name>
    <dbReference type="NCBI Taxonomy" id="161358"/>
    <lineage>
        <taxon>Bacteria</taxon>
        <taxon>Bacillati</taxon>
        <taxon>Actinomycetota</taxon>
        <taxon>Actinomycetes</taxon>
        <taxon>Streptosporangiales</taxon>
        <taxon>Streptosporangiaceae</taxon>
        <taxon>Microtetraspora</taxon>
    </lineage>
</organism>
<proteinExistence type="predicted"/>
<accession>A0ABW6T4N1</accession>
<gene>
    <name evidence="1" type="ORF">ACFYXI_42885</name>
</gene>
<sequence length="55" mass="6122">MCQHIGMTAKTGQRCPETGHWEVIGSPSKIALITKHSTMPPYRNAGVIWRLKSCI</sequence>
<reference evidence="1 2" key="1">
    <citation type="submission" date="2024-10" db="EMBL/GenBank/DDBJ databases">
        <title>The Natural Products Discovery Center: Release of the First 8490 Sequenced Strains for Exploring Actinobacteria Biosynthetic Diversity.</title>
        <authorList>
            <person name="Kalkreuter E."/>
            <person name="Kautsar S.A."/>
            <person name="Yang D."/>
            <person name="Bader C.D."/>
            <person name="Teijaro C.N."/>
            <person name="Fluegel L."/>
            <person name="Davis C.M."/>
            <person name="Simpson J.R."/>
            <person name="Lauterbach L."/>
            <person name="Steele A.D."/>
            <person name="Gui C."/>
            <person name="Meng S."/>
            <person name="Li G."/>
            <person name="Viehrig K."/>
            <person name="Ye F."/>
            <person name="Su P."/>
            <person name="Kiefer A.F."/>
            <person name="Nichols A."/>
            <person name="Cepeda A.J."/>
            <person name="Yan W."/>
            <person name="Fan B."/>
            <person name="Jiang Y."/>
            <person name="Adhikari A."/>
            <person name="Zheng C.-J."/>
            <person name="Schuster L."/>
            <person name="Cowan T.M."/>
            <person name="Smanski M.J."/>
            <person name="Chevrette M.G."/>
            <person name="De Carvalho L.P.S."/>
            <person name="Shen B."/>
        </authorList>
    </citation>
    <scope>NUCLEOTIDE SEQUENCE [LARGE SCALE GENOMIC DNA]</scope>
    <source>
        <strain evidence="1 2">NPDC002173</strain>
    </source>
</reference>
<dbReference type="RefSeq" id="WP_387418410.1">
    <property type="nucleotide sequence ID" value="NZ_JBIASD010000079.1"/>
</dbReference>
<name>A0ABW6T4N1_9ACTN</name>
<evidence type="ECO:0000313" key="2">
    <source>
        <dbReference type="Proteomes" id="UP001602013"/>
    </source>
</evidence>
<keyword evidence="2" id="KW-1185">Reference proteome</keyword>
<dbReference type="Proteomes" id="UP001602013">
    <property type="component" value="Unassembled WGS sequence"/>
</dbReference>
<dbReference type="EMBL" id="JBIASD010000079">
    <property type="protein sequence ID" value="MFF3672249.1"/>
    <property type="molecule type" value="Genomic_DNA"/>
</dbReference>
<evidence type="ECO:0000313" key="1">
    <source>
        <dbReference type="EMBL" id="MFF3672249.1"/>
    </source>
</evidence>
<comment type="caution">
    <text evidence="1">The sequence shown here is derived from an EMBL/GenBank/DDBJ whole genome shotgun (WGS) entry which is preliminary data.</text>
</comment>